<dbReference type="PROSITE" id="PS00893">
    <property type="entry name" value="NUDIX_BOX"/>
    <property type="match status" value="1"/>
</dbReference>
<comment type="cofactor">
    <cofactor evidence="1 3">
        <name>Mg(2+)</name>
        <dbReference type="ChEBI" id="CHEBI:18420"/>
    </cofactor>
</comment>
<keyword evidence="2 6" id="KW-0378">Hydrolase</keyword>
<dbReference type="Gene3D" id="3.90.79.10">
    <property type="entry name" value="Nucleoside Triphosphate Pyrophosphohydrolase"/>
    <property type="match status" value="1"/>
</dbReference>
<protein>
    <submittedName>
        <fullName evidence="6">NUDIX hydrolase</fullName>
    </submittedName>
</protein>
<dbReference type="GO" id="GO:0016818">
    <property type="term" value="F:hydrolase activity, acting on acid anhydrides, in phosphorus-containing anhydrides"/>
    <property type="evidence" value="ECO:0007669"/>
    <property type="project" value="InterPro"/>
</dbReference>
<keyword evidence="7" id="KW-1185">Reference proteome</keyword>
<dbReference type="Proteomes" id="UP000233742">
    <property type="component" value="Chromosome"/>
</dbReference>
<evidence type="ECO:0000313" key="7">
    <source>
        <dbReference type="Proteomes" id="UP000233742"/>
    </source>
</evidence>
<evidence type="ECO:0000256" key="4">
    <source>
        <dbReference type="PIRSR" id="PIRSR604385-3"/>
    </source>
</evidence>
<dbReference type="CDD" id="cd24155">
    <property type="entry name" value="NUDIX_ADPRase"/>
    <property type="match status" value="1"/>
</dbReference>
<evidence type="ECO:0000313" key="6">
    <source>
        <dbReference type="EMBL" id="AUH35006.1"/>
    </source>
</evidence>
<organism evidence="6 7">
    <name type="scientific">Paracoccus tegillarcae</name>
    <dbReference type="NCBI Taxonomy" id="1529068"/>
    <lineage>
        <taxon>Bacteria</taxon>
        <taxon>Pseudomonadati</taxon>
        <taxon>Pseudomonadota</taxon>
        <taxon>Alphaproteobacteria</taxon>
        <taxon>Rhodobacterales</taxon>
        <taxon>Paracoccaceae</taxon>
        <taxon>Paracoccus</taxon>
    </lineage>
</organism>
<dbReference type="InterPro" id="IPR004385">
    <property type="entry name" value="NDP_pyrophosphatase"/>
</dbReference>
<keyword evidence="3" id="KW-0460">Magnesium</keyword>
<dbReference type="SUPFAM" id="SSF55811">
    <property type="entry name" value="Nudix"/>
    <property type="match status" value="1"/>
</dbReference>
<sequence length="366" mass="39502">MNGELVLVGPMAHPMVRNVLGLTVGREMTLDGRLTGGMRAGIARHGWPVWQQGPGQIAAVAVAPTPALMRYAEVMGLAPVPLQGMRVLGALAQGPGGIPWDDHQWPAHLAAEIAQEVLAQPAQIAAAVIASRLPMIGVWADSRLRAKATPPAGGGLVGPIDHSDDTADWQLVQRSQPYADFFAVEEWRLSHRLISGGWSAEVKRAGFVMGDAVVVLPWDPVRDRVLLIDQFRVAPAMRGDPQPWLLETIAGRIDVGETPEIAARREAMEEARLPLGQLFPAIHNYPSPGAVGEFLYLYVAQADLPDDAAGIHGLDSEHEDIRSHILPREQLQSLTATGQVSNGPLALLAMWLQLNHTRLQQELAAT</sequence>
<accession>A0A2K9EVS3</accession>
<gene>
    <name evidence="6" type="ORF">CUV01_17935</name>
</gene>
<feature type="short sequence motif" description="Nudix box" evidence="4">
    <location>
        <begin position="251"/>
        <end position="273"/>
    </location>
</feature>
<evidence type="ECO:0000256" key="3">
    <source>
        <dbReference type="PIRSR" id="PIRSR604385-2"/>
    </source>
</evidence>
<feature type="binding site" evidence="3">
    <location>
        <position position="319"/>
    </location>
    <ligand>
        <name>Mg(2+)</name>
        <dbReference type="ChEBI" id="CHEBI:18420"/>
        <label>1</label>
    </ligand>
</feature>
<feature type="domain" description="Nudix hydrolase" evidence="5">
    <location>
        <begin position="208"/>
        <end position="348"/>
    </location>
</feature>
<dbReference type="GO" id="GO:0046872">
    <property type="term" value="F:metal ion binding"/>
    <property type="evidence" value="ECO:0007669"/>
    <property type="project" value="UniProtKB-KW"/>
</dbReference>
<dbReference type="PROSITE" id="PS51462">
    <property type="entry name" value="NUDIX"/>
    <property type="match status" value="1"/>
</dbReference>
<dbReference type="AlphaFoldDB" id="A0A2K9EVS3"/>
<dbReference type="EMBL" id="CP025408">
    <property type="protein sequence ID" value="AUH35006.1"/>
    <property type="molecule type" value="Genomic_DNA"/>
</dbReference>
<evidence type="ECO:0000259" key="5">
    <source>
        <dbReference type="PROSITE" id="PS51462"/>
    </source>
</evidence>
<reference evidence="6 7" key="1">
    <citation type="submission" date="2017-12" db="EMBL/GenBank/DDBJ databases">
        <authorList>
            <person name="Hurst M.R.H."/>
        </authorList>
    </citation>
    <scope>NUCLEOTIDE SEQUENCE [LARGE SCALE GENOMIC DNA]</scope>
    <source>
        <strain evidence="6 7">BM15</strain>
    </source>
</reference>
<evidence type="ECO:0000256" key="2">
    <source>
        <dbReference type="ARBA" id="ARBA00022801"/>
    </source>
</evidence>
<keyword evidence="3" id="KW-0479">Metal-binding</keyword>
<feature type="binding site" evidence="3">
    <location>
        <position position="270"/>
    </location>
    <ligand>
        <name>Mg(2+)</name>
        <dbReference type="ChEBI" id="CHEBI:18420"/>
        <label>1</label>
    </ligand>
</feature>
<feature type="binding site" evidence="3">
    <location>
        <position position="250"/>
    </location>
    <ligand>
        <name>Mg(2+)</name>
        <dbReference type="ChEBI" id="CHEBI:18420"/>
        <label>1</label>
    </ligand>
</feature>
<dbReference type="InterPro" id="IPR020084">
    <property type="entry name" value="NUDIX_hydrolase_CS"/>
</dbReference>
<dbReference type="Pfam" id="PF00293">
    <property type="entry name" value="NUDIX"/>
    <property type="match status" value="1"/>
</dbReference>
<name>A0A2K9EVS3_9RHOB</name>
<evidence type="ECO:0000256" key="1">
    <source>
        <dbReference type="ARBA" id="ARBA00001946"/>
    </source>
</evidence>
<dbReference type="InterPro" id="IPR000086">
    <property type="entry name" value="NUDIX_hydrolase_dom"/>
</dbReference>
<dbReference type="OrthoDB" id="5292471at2"/>
<proteinExistence type="predicted"/>
<feature type="binding site" evidence="3">
    <location>
        <position position="266"/>
    </location>
    <ligand>
        <name>Mg(2+)</name>
        <dbReference type="ChEBI" id="CHEBI:18420"/>
        <label>1</label>
    </ligand>
</feature>
<dbReference type="RefSeq" id="WP_101461666.1">
    <property type="nucleotide sequence ID" value="NZ_CP025408.1"/>
</dbReference>
<dbReference type="NCBIfam" id="TIGR00052">
    <property type="entry name" value="nudix-type nucleoside diphosphatase, YffH/AdpP family"/>
    <property type="match status" value="1"/>
</dbReference>
<dbReference type="KEGG" id="paro:CUV01_17935"/>
<dbReference type="InterPro" id="IPR015797">
    <property type="entry name" value="NUDIX_hydrolase-like_dom_sf"/>
</dbReference>